<evidence type="ECO:0000256" key="6">
    <source>
        <dbReference type="ARBA" id="ARBA00023284"/>
    </source>
</evidence>
<dbReference type="PANTHER" id="PTHR43429">
    <property type="entry name" value="PYRIDINE NUCLEOTIDE-DISULFIDE OXIDOREDUCTASE DOMAIN-CONTAINING"/>
    <property type="match status" value="1"/>
</dbReference>
<keyword evidence="5 8" id="KW-0560">Oxidoreductase</keyword>
<dbReference type="SUPFAM" id="SSF51905">
    <property type="entry name" value="FAD/NAD(P)-binding domain"/>
    <property type="match status" value="1"/>
</dbReference>
<dbReference type="InterPro" id="IPR016156">
    <property type="entry name" value="FAD/NAD-linked_Rdtase_dimer_sf"/>
</dbReference>
<dbReference type="InterPro" id="IPR023753">
    <property type="entry name" value="FAD/NAD-binding_dom"/>
</dbReference>
<dbReference type="PRINTS" id="PR00411">
    <property type="entry name" value="PNDRDTASEI"/>
</dbReference>
<keyword evidence="6" id="KW-0676">Redox-active center</keyword>
<dbReference type="InterPro" id="IPR050260">
    <property type="entry name" value="FAD-bd_OxRdtase"/>
</dbReference>
<proteinExistence type="predicted"/>
<dbReference type="Gene3D" id="3.30.390.30">
    <property type="match status" value="1"/>
</dbReference>
<dbReference type="Pfam" id="PF07992">
    <property type="entry name" value="Pyr_redox_2"/>
    <property type="match status" value="1"/>
</dbReference>
<dbReference type="PRINTS" id="PR00368">
    <property type="entry name" value="FADPNR"/>
</dbReference>
<dbReference type="GO" id="GO:0003756">
    <property type="term" value="F:protein disulfide isomerase activity"/>
    <property type="evidence" value="ECO:0007669"/>
    <property type="project" value="InterPro"/>
</dbReference>
<keyword evidence="4" id="KW-0521">NADP</keyword>
<feature type="domain" description="FAD/NAD(P)-binding" evidence="7">
    <location>
        <begin position="4"/>
        <end position="286"/>
    </location>
</feature>
<dbReference type="Proteomes" id="UP000256562">
    <property type="component" value="Unassembled WGS sequence"/>
</dbReference>
<dbReference type="EMBL" id="QKXQ01000313">
    <property type="protein sequence ID" value="REH95203.1"/>
    <property type="molecule type" value="Genomic_DNA"/>
</dbReference>
<evidence type="ECO:0000256" key="1">
    <source>
        <dbReference type="ARBA" id="ARBA00001974"/>
    </source>
</evidence>
<gene>
    <name evidence="8" type="ORF">DOS83_06685</name>
</gene>
<dbReference type="OrthoDB" id="9802028at2"/>
<dbReference type="NCBIfam" id="NF010037">
    <property type="entry name" value="PRK13512.1"/>
    <property type="match status" value="1"/>
</dbReference>
<dbReference type="GO" id="GO:0050451">
    <property type="term" value="F:CoA-disulfide reductase (NADPH) activity"/>
    <property type="evidence" value="ECO:0007669"/>
    <property type="project" value="UniProtKB-EC"/>
</dbReference>
<comment type="caution">
    <text evidence="8">The sequence shown here is derived from an EMBL/GenBank/DDBJ whole genome shotgun (WGS) entry which is preliminary data.</text>
</comment>
<evidence type="ECO:0000313" key="9">
    <source>
        <dbReference type="Proteomes" id="UP000256562"/>
    </source>
</evidence>
<evidence type="ECO:0000313" key="8">
    <source>
        <dbReference type="EMBL" id="REH95203.1"/>
    </source>
</evidence>
<accession>A0A3E0IPJ0</accession>
<evidence type="ECO:0000256" key="3">
    <source>
        <dbReference type="ARBA" id="ARBA00022827"/>
    </source>
</evidence>
<dbReference type="SUPFAM" id="SSF55424">
    <property type="entry name" value="FAD/NAD-linked reductases, dimerisation (C-terminal) domain"/>
    <property type="match status" value="1"/>
</dbReference>
<dbReference type="GO" id="GO:0050660">
    <property type="term" value="F:flavin adenine dinucleotide binding"/>
    <property type="evidence" value="ECO:0007669"/>
    <property type="project" value="InterPro"/>
</dbReference>
<dbReference type="RefSeq" id="WP_116094375.1">
    <property type="nucleotide sequence ID" value="NZ_QKXQ01000313.1"/>
</dbReference>
<dbReference type="PANTHER" id="PTHR43429:SF1">
    <property type="entry name" value="NAD(P)H SULFUR OXIDOREDUCTASE (COA-DEPENDENT)"/>
    <property type="match status" value="1"/>
</dbReference>
<evidence type="ECO:0000256" key="4">
    <source>
        <dbReference type="ARBA" id="ARBA00022857"/>
    </source>
</evidence>
<sequence length="441" mass="49502">MTRKIIIVGAVAGGATCASQIRRLDSSSEITVYDKGAFMSFANCGLPYYLGNVVKERDDLLPETPESFKSNRNIDVKLKHEVIAIDSKNQTVTIHNHENGHTFKDTYDVLVLSPGARARQLDFDSSRLFTLRNMEDTDQIESFIEAHQVNDVLVVGAGYISLEVVENMYERGLNPTLIHRSESVNKLMDQDMNAVIFDALKSHQISYRLNEEIKSINDKEVTFTSGLVESYDLIITGVGVIPNSEFIQDSGVNINDQGYIPVNDYFQTNIPNIYAIGDITTHHYRHVDLPTHVPLAWGAHRAASIVAEHLIGNTHVRFKGFLGANIVQFFEYTLASTGVSTVDLSKFNYRVIDVKNGTHAGYYPQNSEVHLRVYFDTDTRQIIRAAAVGQKGVDKRIDVLTMAMMHHAKVDDLVEFEVAYAPPYSHPKDLINMIGYKSRNQ</sequence>
<keyword evidence="2" id="KW-0285">Flavoprotein</keyword>
<reference evidence="8 9" key="1">
    <citation type="journal article" date="2018" name="Vet. Microbiol.">
        <title>Characterisation of Staphylococcus felis isolated from cats using whole genome sequencing.</title>
        <authorList>
            <person name="Worthing K."/>
            <person name="Pang S."/>
            <person name="Trott D.J."/>
            <person name="Abraham S."/>
            <person name="Coombs G.W."/>
            <person name="Jordan D."/>
            <person name="McIntyre L."/>
            <person name="Davies M.R."/>
            <person name="Norris J."/>
        </authorList>
    </citation>
    <scope>NUCLEOTIDE SEQUENCE [LARGE SCALE GENOMIC DNA]</scope>
    <source>
        <strain evidence="8 9">F9</strain>
    </source>
</reference>
<organism evidence="8 9">
    <name type="scientific">Staphylococcus felis</name>
    <dbReference type="NCBI Taxonomy" id="46127"/>
    <lineage>
        <taxon>Bacteria</taxon>
        <taxon>Bacillati</taxon>
        <taxon>Bacillota</taxon>
        <taxon>Bacilli</taxon>
        <taxon>Bacillales</taxon>
        <taxon>Staphylococcaceae</taxon>
        <taxon>Staphylococcus</taxon>
    </lineage>
</organism>
<dbReference type="NCBIfam" id="TIGR03385">
    <property type="entry name" value="CoA_CoA_reduc"/>
    <property type="match status" value="1"/>
</dbReference>
<dbReference type="InterPro" id="IPR017758">
    <property type="entry name" value="CoA_disulphide_reductase"/>
</dbReference>
<name>A0A3E0IPJ0_9STAP</name>
<keyword evidence="3" id="KW-0274">FAD</keyword>
<dbReference type="Gene3D" id="3.50.50.60">
    <property type="entry name" value="FAD/NAD(P)-binding domain"/>
    <property type="match status" value="2"/>
</dbReference>
<comment type="cofactor">
    <cofactor evidence="1">
        <name>FAD</name>
        <dbReference type="ChEBI" id="CHEBI:57692"/>
    </cofactor>
</comment>
<dbReference type="GO" id="GO:0050661">
    <property type="term" value="F:NADP binding"/>
    <property type="evidence" value="ECO:0007669"/>
    <property type="project" value="InterPro"/>
</dbReference>
<evidence type="ECO:0000259" key="7">
    <source>
        <dbReference type="Pfam" id="PF07992"/>
    </source>
</evidence>
<dbReference type="InterPro" id="IPR036188">
    <property type="entry name" value="FAD/NAD-bd_sf"/>
</dbReference>
<dbReference type="EC" id="1.8.1.14" evidence="8"/>
<protein>
    <submittedName>
        <fullName evidence="8">CoA-disulfide reductase</fullName>
        <ecNumber evidence="8">1.8.1.14</ecNumber>
    </submittedName>
</protein>
<evidence type="ECO:0000256" key="5">
    <source>
        <dbReference type="ARBA" id="ARBA00023002"/>
    </source>
</evidence>
<evidence type="ECO:0000256" key="2">
    <source>
        <dbReference type="ARBA" id="ARBA00022630"/>
    </source>
</evidence>
<dbReference type="AlphaFoldDB" id="A0A3E0IPJ0"/>